<keyword evidence="2" id="KW-0313">Glucose metabolism</keyword>
<dbReference type="GO" id="GO:0017057">
    <property type="term" value="F:6-phosphogluconolactonase activity"/>
    <property type="evidence" value="ECO:0007669"/>
    <property type="project" value="UniProtKB-EC"/>
</dbReference>
<dbReference type="Proteomes" id="UP000326914">
    <property type="component" value="Chromosome"/>
</dbReference>
<dbReference type="SUPFAM" id="SSF50974">
    <property type="entry name" value="Nitrous oxide reductase, N-terminal domain"/>
    <property type="match status" value="1"/>
</dbReference>
<sequence>MKQIVYIANSTSQTIEAWDLYPDGKMELIQTINTDGNVQPINYIKDKNLLYVGIRPKNRIIVYTIKKDGYLEKKNESCIPGSPNYISFSPKKNLLFCSSYHTNSLSVIPLNQYGIPKDPIQIIYDINGCHAALMNIKYNILFVTALKEDCIYLYNLTQHGILKHTKQKFIQTKLNSGPRHISFHPNEDFIYTINELNGTIDVWKIYIRKNIFKVENIQNTSIIENNIIFHQYWSADIHLTSCGNFLYVSDRMLNSLSLFRINKNNGTISFVKIYYIEQQPRTFCIDFYDKYIIVASQKSNNFSIYSINQKTGYLTKLNTYSTGIEPLWILTYTI</sequence>
<dbReference type="Gene3D" id="2.130.10.10">
    <property type="entry name" value="YVTN repeat-like/Quinoprotein amine dehydrogenase"/>
    <property type="match status" value="1"/>
</dbReference>
<proteinExistence type="inferred from homology"/>
<organism evidence="3 4">
    <name type="scientific">Buchnera aphidicola</name>
    <name type="common">Aphis gossypii</name>
    <dbReference type="NCBI Taxonomy" id="98785"/>
    <lineage>
        <taxon>Bacteria</taxon>
        <taxon>Pseudomonadati</taxon>
        <taxon>Pseudomonadota</taxon>
        <taxon>Gammaproteobacteria</taxon>
        <taxon>Enterobacterales</taxon>
        <taxon>Erwiniaceae</taxon>
        <taxon>Buchnera</taxon>
    </lineage>
</organism>
<protein>
    <submittedName>
        <fullName evidence="3">6-phosphogluconolactonase</fullName>
        <ecNumber evidence="3">3.1.1.31</ecNumber>
    </submittedName>
</protein>
<dbReference type="EC" id="3.1.1.31" evidence="3"/>
<dbReference type="InterPro" id="IPR050282">
    <property type="entry name" value="Cycloisomerase_2"/>
</dbReference>
<evidence type="ECO:0000256" key="2">
    <source>
        <dbReference type="ARBA" id="ARBA00022526"/>
    </source>
</evidence>
<dbReference type="PANTHER" id="PTHR30344">
    <property type="entry name" value="6-PHOSPHOGLUCONOLACTONASE-RELATED"/>
    <property type="match status" value="1"/>
</dbReference>
<reference evidence="3 4" key="1">
    <citation type="submission" date="2019-07" db="EMBL/GenBank/DDBJ databases">
        <title>Buchnera limit thermal tolerance of host aphids.</title>
        <authorList>
            <person name="Zhang B."/>
            <person name="Moran N."/>
        </authorList>
    </citation>
    <scope>NUCLEOTIDE SEQUENCE [LARGE SCALE GENOMIC DNA]</scope>
    <source>
        <strain evidence="3 4">Ago-UT1</strain>
    </source>
</reference>
<dbReference type="InterPro" id="IPR019405">
    <property type="entry name" value="Lactonase_7-beta_prop"/>
</dbReference>
<dbReference type="InterPro" id="IPR011045">
    <property type="entry name" value="N2O_reductase_N"/>
</dbReference>
<evidence type="ECO:0000256" key="1">
    <source>
        <dbReference type="ARBA" id="ARBA00005564"/>
    </source>
</evidence>
<accession>A0A5J6ZD64</accession>
<dbReference type="PANTHER" id="PTHR30344:SF1">
    <property type="entry name" value="6-PHOSPHOGLUCONOLACTONASE"/>
    <property type="match status" value="1"/>
</dbReference>
<dbReference type="EMBL" id="CP042426">
    <property type="protein sequence ID" value="QFQ32121.1"/>
    <property type="molecule type" value="Genomic_DNA"/>
</dbReference>
<dbReference type="GO" id="GO:0006006">
    <property type="term" value="P:glucose metabolic process"/>
    <property type="evidence" value="ECO:0007669"/>
    <property type="project" value="UniProtKB-KW"/>
</dbReference>
<dbReference type="GO" id="GO:0005829">
    <property type="term" value="C:cytosol"/>
    <property type="evidence" value="ECO:0007669"/>
    <property type="project" value="TreeGrafter"/>
</dbReference>
<dbReference type="AlphaFoldDB" id="A0A5J6ZD64"/>
<keyword evidence="3" id="KW-0378">Hydrolase</keyword>
<gene>
    <name evidence="3" type="ORF">FQV32_01690</name>
</gene>
<dbReference type="Pfam" id="PF10282">
    <property type="entry name" value="Lactonase"/>
    <property type="match status" value="1"/>
</dbReference>
<evidence type="ECO:0000313" key="3">
    <source>
        <dbReference type="EMBL" id="QFQ32121.1"/>
    </source>
</evidence>
<dbReference type="NCBIfam" id="NF008258">
    <property type="entry name" value="PRK11028.1"/>
    <property type="match status" value="1"/>
</dbReference>
<keyword evidence="2" id="KW-0119">Carbohydrate metabolism</keyword>
<evidence type="ECO:0000313" key="4">
    <source>
        <dbReference type="Proteomes" id="UP000326914"/>
    </source>
</evidence>
<comment type="similarity">
    <text evidence="1">Belongs to the cycloisomerase 2 family.</text>
</comment>
<dbReference type="OrthoDB" id="9790815at2"/>
<dbReference type="InterPro" id="IPR015943">
    <property type="entry name" value="WD40/YVTN_repeat-like_dom_sf"/>
</dbReference>
<name>A0A5J6ZD64_9GAMM</name>
<dbReference type="RefSeq" id="WP_158346347.1">
    <property type="nucleotide sequence ID" value="NZ_CP042426.1"/>
</dbReference>